<sequence>MLMCLSSDLCSYVCVFVLMYPVVHNSVSTILVQLLEINILGDESFNYCLIKAIIELESDRPMEQTAYRKILCVLNRQGFLNNV</sequence>
<dbReference type="AlphaFoldDB" id="A0A0N5ALY5"/>
<dbReference type="Proteomes" id="UP000046393">
    <property type="component" value="Unplaced"/>
</dbReference>
<name>A0A0N5ALY5_9BILA</name>
<keyword evidence="1" id="KW-1185">Reference proteome</keyword>
<evidence type="ECO:0000313" key="1">
    <source>
        <dbReference type="Proteomes" id="UP000046393"/>
    </source>
</evidence>
<accession>A0A0N5ALY5</accession>
<dbReference type="WBParaSite" id="SMUV_0000557201-mRNA-1">
    <property type="protein sequence ID" value="SMUV_0000557201-mRNA-1"/>
    <property type="gene ID" value="SMUV_0000557201"/>
</dbReference>
<protein>
    <submittedName>
        <fullName evidence="2">MIF4G domain-containing protein</fullName>
    </submittedName>
</protein>
<reference evidence="2" key="1">
    <citation type="submission" date="2017-02" db="UniProtKB">
        <authorList>
            <consortium name="WormBaseParasite"/>
        </authorList>
    </citation>
    <scope>IDENTIFICATION</scope>
</reference>
<evidence type="ECO:0000313" key="2">
    <source>
        <dbReference type="WBParaSite" id="SMUV_0000557201-mRNA-1"/>
    </source>
</evidence>
<proteinExistence type="predicted"/>
<organism evidence="1 2">
    <name type="scientific">Syphacia muris</name>
    <dbReference type="NCBI Taxonomy" id="451379"/>
    <lineage>
        <taxon>Eukaryota</taxon>
        <taxon>Metazoa</taxon>
        <taxon>Ecdysozoa</taxon>
        <taxon>Nematoda</taxon>
        <taxon>Chromadorea</taxon>
        <taxon>Rhabditida</taxon>
        <taxon>Spirurina</taxon>
        <taxon>Oxyuridomorpha</taxon>
        <taxon>Oxyuroidea</taxon>
        <taxon>Oxyuridae</taxon>
        <taxon>Syphacia</taxon>
    </lineage>
</organism>